<accession>A0ABW0GK83</accession>
<dbReference type="InterPro" id="IPR006230">
    <property type="entry name" value="MutL"/>
</dbReference>
<protein>
    <submittedName>
        <fullName evidence="1">Glutamate mutase L</fullName>
    </submittedName>
</protein>
<dbReference type="RefSeq" id="WP_340266222.1">
    <property type="nucleotide sequence ID" value="NZ_JBBEOG010000001.1"/>
</dbReference>
<evidence type="ECO:0000313" key="1">
    <source>
        <dbReference type="EMBL" id="MFC5379516.1"/>
    </source>
</evidence>
<organism evidence="1 2">
    <name type="scientific">Aquipuribacter nitratireducens</name>
    <dbReference type="NCBI Taxonomy" id="650104"/>
    <lineage>
        <taxon>Bacteria</taxon>
        <taxon>Bacillati</taxon>
        <taxon>Actinomycetota</taxon>
        <taxon>Actinomycetes</taxon>
        <taxon>Micrococcales</taxon>
        <taxon>Intrasporangiaceae</taxon>
        <taxon>Aquipuribacter</taxon>
    </lineage>
</organism>
<reference evidence="2" key="1">
    <citation type="journal article" date="2019" name="Int. J. Syst. Evol. Microbiol.">
        <title>The Global Catalogue of Microorganisms (GCM) 10K type strain sequencing project: providing services to taxonomists for standard genome sequencing and annotation.</title>
        <authorList>
            <consortium name="The Broad Institute Genomics Platform"/>
            <consortium name="The Broad Institute Genome Sequencing Center for Infectious Disease"/>
            <person name="Wu L."/>
            <person name="Ma J."/>
        </authorList>
    </citation>
    <scope>NUCLEOTIDE SEQUENCE [LARGE SCALE GENOMIC DNA]</scope>
    <source>
        <strain evidence="2">CCUG 43114</strain>
    </source>
</reference>
<gene>
    <name evidence="1" type="ORF">ACFPJ6_01800</name>
</gene>
<keyword evidence="2" id="KW-1185">Reference proteome</keyword>
<dbReference type="Pfam" id="PF13941">
    <property type="entry name" value="MutL"/>
    <property type="match status" value="1"/>
</dbReference>
<sequence length="466" mass="46546">MTSLRVCVDVGSTWTKGLLVDVGDGSGGDGDGDGSHGPDRLLPTLDAADGVLRSPGVVATAQHRTTLDTDVMDGVAGVVAQLGHAVGAHPVAFGQPLVCSSAGGGLRLGVVGYERVVTAEAARRAAVSAGGRVVHLASGRLQPDDVAALVAARPDVVVLTGGTDGGDGEVLLANATALAPALAAAGLPVVLAGNADVAPEAEGALAATGVRVTRVGNVLPRIGDLRPGPARAAVREAFLRHVIGGERLSRGRGFDRLVLAATPDAVLAGVEQLARRFPGGVLVVDVGGATTDVYSVLSQPAVDAADDDVAGTEGAARTVEGDLGMRWSAPGVLDAAATERLDVPRLRDDAVVDAVGALAARPDHVPVDPAGEHLDTAVATGAAVTAVRRHARPGAPGGPGRPLRDVELLVGSGGVLRHGDAARARAVLGAVLDDHAGAWHVPDAAVPVVDRDYVLCALGLLALARA</sequence>
<dbReference type="EMBL" id="JBHSLD010000001">
    <property type="protein sequence ID" value="MFC5379516.1"/>
    <property type="molecule type" value="Genomic_DNA"/>
</dbReference>
<dbReference type="Proteomes" id="UP001596122">
    <property type="component" value="Unassembled WGS sequence"/>
</dbReference>
<proteinExistence type="predicted"/>
<name>A0ABW0GK83_9MICO</name>
<evidence type="ECO:0000313" key="2">
    <source>
        <dbReference type="Proteomes" id="UP001596122"/>
    </source>
</evidence>
<comment type="caution">
    <text evidence="1">The sequence shown here is derived from an EMBL/GenBank/DDBJ whole genome shotgun (WGS) entry which is preliminary data.</text>
</comment>